<evidence type="ECO:0000256" key="2">
    <source>
        <dbReference type="ARBA" id="ARBA00022801"/>
    </source>
</evidence>
<dbReference type="InterPro" id="IPR029069">
    <property type="entry name" value="HotDog_dom_sf"/>
</dbReference>
<dbReference type="Pfam" id="PF13279">
    <property type="entry name" value="4HBT_2"/>
    <property type="match status" value="1"/>
</dbReference>
<comment type="caution">
    <text evidence="3">The sequence shown here is derived from an EMBL/GenBank/DDBJ whole genome shotgun (WGS) entry which is preliminary data.</text>
</comment>
<dbReference type="AlphaFoldDB" id="A0A3D0KHZ2"/>
<proteinExistence type="inferred from homology"/>
<evidence type="ECO:0000313" key="3">
    <source>
        <dbReference type="EMBL" id="HCA02975.1"/>
    </source>
</evidence>
<name>A0A3D0KHZ2_9GAMM</name>
<dbReference type="Gene3D" id="3.10.129.10">
    <property type="entry name" value="Hotdog Thioesterase"/>
    <property type="match status" value="1"/>
</dbReference>
<gene>
    <name evidence="3" type="ORF">DEO68_12555</name>
</gene>
<dbReference type="PANTHER" id="PTHR31793:SF27">
    <property type="entry name" value="NOVEL THIOESTERASE SUPERFAMILY DOMAIN AND SAPOSIN A-TYPE DOMAIN CONTAINING PROTEIN (0610012H03RIK)"/>
    <property type="match status" value="1"/>
</dbReference>
<organism evidence="3">
    <name type="scientific">Halomonas campaniensis</name>
    <dbReference type="NCBI Taxonomy" id="213554"/>
    <lineage>
        <taxon>Bacteria</taxon>
        <taxon>Pseudomonadati</taxon>
        <taxon>Pseudomonadota</taxon>
        <taxon>Gammaproteobacteria</taxon>
        <taxon>Oceanospirillales</taxon>
        <taxon>Halomonadaceae</taxon>
        <taxon>Halomonas</taxon>
    </lineage>
</organism>
<evidence type="ECO:0008006" key="4">
    <source>
        <dbReference type="Google" id="ProtNLM"/>
    </source>
</evidence>
<dbReference type="SUPFAM" id="SSF54637">
    <property type="entry name" value="Thioesterase/thiol ester dehydrase-isomerase"/>
    <property type="match status" value="1"/>
</dbReference>
<dbReference type="GO" id="GO:0047617">
    <property type="term" value="F:fatty acyl-CoA hydrolase activity"/>
    <property type="evidence" value="ECO:0007669"/>
    <property type="project" value="TreeGrafter"/>
</dbReference>
<evidence type="ECO:0000256" key="1">
    <source>
        <dbReference type="ARBA" id="ARBA00005953"/>
    </source>
</evidence>
<keyword evidence="2" id="KW-0378">Hydrolase</keyword>
<dbReference type="PANTHER" id="PTHR31793">
    <property type="entry name" value="4-HYDROXYBENZOYL-COA THIOESTERASE FAMILY MEMBER"/>
    <property type="match status" value="1"/>
</dbReference>
<dbReference type="InterPro" id="IPR050563">
    <property type="entry name" value="4-hydroxybenzoyl-CoA_TE"/>
</dbReference>
<accession>A0A3D0KHZ2</accession>
<sequence>MERVTLDFPTAAIIHRHPLTVRVTDMNYGRHLGHDALVSLLHEARVHAFAALGLPEWDIKGYPSVVADLAVQYQSEARWPDALVIETAVPEPQGKALTVYQRICHAETDKVVATARVNQLLLDLSSGRPVKVPDDVAQAIARATAQERGT</sequence>
<reference evidence="3" key="1">
    <citation type="journal article" date="2018" name="Nat. Biotechnol.">
        <title>A standardized bacterial taxonomy based on genome phylogeny substantially revises the tree of life.</title>
        <authorList>
            <person name="Parks D.H."/>
            <person name="Chuvochina M."/>
            <person name="Waite D.W."/>
            <person name="Rinke C."/>
            <person name="Skarshewski A."/>
            <person name="Chaumeil P.A."/>
            <person name="Hugenholtz P."/>
        </authorList>
    </citation>
    <scope>NUCLEOTIDE SEQUENCE [LARGE SCALE GENOMIC DNA]</scope>
    <source>
        <strain evidence="3">UBA11284</strain>
    </source>
</reference>
<dbReference type="EMBL" id="DOTR01000068">
    <property type="protein sequence ID" value="HCA02975.1"/>
    <property type="molecule type" value="Genomic_DNA"/>
</dbReference>
<dbReference type="CDD" id="cd00586">
    <property type="entry name" value="4HBT"/>
    <property type="match status" value="1"/>
</dbReference>
<protein>
    <recommendedName>
        <fullName evidence="4">Thioesterase</fullName>
    </recommendedName>
</protein>
<comment type="similarity">
    <text evidence="1">Belongs to the 4-hydroxybenzoyl-CoA thioesterase family.</text>
</comment>